<name>A0ABD3MNI5_9STRA</name>
<dbReference type="Proteomes" id="UP001530293">
    <property type="component" value="Unassembled WGS sequence"/>
</dbReference>
<comment type="caution">
    <text evidence="2">The sequence shown here is derived from an EMBL/GenBank/DDBJ whole genome shotgun (WGS) entry which is preliminary data.</text>
</comment>
<reference evidence="2 3" key="1">
    <citation type="submission" date="2024-10" db="EMBL/GenBank/DDBJ databases">
        <title>Updated reference genomes for cyclostephanoid diatoms.</title>
        <authorList>
            <person name="Roberts W.R."/>
            <person name="Alverson A.J."/>
        </authorList>
    </citation>
    <scope>NUCLEOTIDE SEQUENCE [LARGE SCALE GENOMIC DNA]</scope>
    <source>
        <strain evidence="2 3">AJA232-27</strain>
    </source>
</reference>
<evidence type="ECO:0000256" key="1">
    <source>
        <dbReference type="SAM" id="MobiDB-lite"/>
    </source>
</evidence>
<organism evidence="2 3">
    <name type="scientific">Discostella pseudostelligera</name>
    <dbReference type="NCBI Taxonomy" id="259834"/>
    <lineage>
        <taxon>Eukaryota</taxon>
        <taxon>Sar</taxon>
        <taxon>Stramenopiles</taxon>
        <taxon>Ochrophyta</taxon>
        <taxon>Bacillariophyta</taxon>
        <taxon>Coscinodiscophyceae</taxon>
        <taxon>Thalassiosirophycidae</taxon>
        <taxon>Stephanodiscales</taxon>
        <taxon>Stephanodiscaceae</taxon>
        <taxon>Discostella</taxon>
    </lineage>
</organism>
<gene>
    <name evidence="2" type="ORF">ACHAWU_009220</name>
</gene>
<keyword evidence="3" id="KW-1185">Reference proteome</keyword>
<evidence type="ECO:0000313" key="2">
    <source>
        <dbReference type="EMBL" id="KAL3763536.1"/>
    </source>
</evidence>
<feature type="region of interest" description="Disordered" evidence="1">
    <location>
        <begin position="137"/>
        <end position="156"/>
    </location>
</feature>
<dbReference type="AlphaFoldDB" id="A0ABD3MNI5"/>
<feature type="compositionally biased region" description="Acidic residues" evidence="1">
    <location>
        <begin position="140"/>
        <end position="154"/>
    </location>
</feature>
<dbReference type="EMBL" id="JALLBG020000121">
    <property type="protein sequence ID" value="KAL3763536.1"/>
    <property type="molecule type" value="Genomic_DNA"/>
</dbReference>
<sequence>MTTESKITIPGPGFDAFVDFLFNSPSNSPPKHNIESSDDGPDGYSEIEELGEFDYSDDDDDGDDNSMTSSMWSSNQQRPEEKSENLILDEPYLLQVTSSYLDSVTKTRHYTVQYSGLPQSDKEGDDSTWSFSAVGRETVTSDEDDDDYSIEVDCDPSSGKASELFRDVMKLEDIGRLKALP</sequence>
<evidence type="ECO:0000313" key="3">
    <source>
        <dbReference type="Proteomes" id="UP001530293"/>
    </source>
</evidence>
<proteinExistence type="predicted"/>
<protein>
    <submittedName>
        <fullName evidence="2">Uncharacterized protein</fullName>
    </submittedName>
</protein>
<feature type="compositionally biased region" description="Acidic residues" evidence="1">
    <location>
        <begin position="36"/>
        <end position="64"/>
    </location>
</feature>
<feature type="region of interest" description="Disordered" evidence="1">
    <location>
        <begin position="25"/>
        <end position="86"/>
    </location>
</feature>
<accession>A0ABD3MNI5</accession>